<protein>
    <submittedName>
        <fullName evidence="3">Uncharacterized protein</fullName>
    </submittedName>
</protein>
<gene>
    <name evidence="3" type="ORF">AVDCRST_MAG74-3680</name>
</gene>
<dbReference type="Pfam" id="PF01548">
    <property type="entry name" value="DEDD_Tnp_IS110"/>
    <property type="match status" value="1"/>
</dbReference>
<sequence>MNLPIVATTALGIDIAKLKFDVCLIKPSGRAKHKVFANTQHGFEQLVAWLNSHQVSELHACLEATGTYGEALALFLHDAALVVSLVNPAAVRAFANAGLSRTKTDKVDAELIARFCLAQQPKAWQPPAPERRELQALVRRLESLTEMRVAEENRLSSGTLTAAVRHSLQQHIAYLVEEIKQTEALIRQHIHNHPDLKEQSDLLDSIPGIGETTAALLLAEIVNLKQYTSARQVAAYAGLVPRERRSGSSVSGRTCLSKIGNARLRKALYFPAITALRCSDFFKAWADGLRTRGKSKMSVIGAAMRKLIHLAYGVIKTGKPFNPNWAKAIEVA</sequence>
<dbReference type="Pfam" id="PF02371">
    <property type="entry name" value="Transposase_20"/>
    <property type="match status" value="1"/>
</dbReference>
<dbReference type="GO" id="GO:0006313">
    <property type="term" value="P:DNA transposition"/>
    <property type="evidence" value="ECO:0007669"/>
    <property type="project" value="InterPro"/>
</dbReference>
<dbReference type="PANTHER" id="PTHR33055">
    <property type="entry name" value="TRANSPOSASE FOR INSERTION SEQUENCE ELEMENT IS1111A"/>
    <property type="match status" value="1"/>
</dbReference>
<organism evidence="3">
    <name type="scientific">uncultured Pyrinomonadaceae bacterium</name>
    <dbReference type="NCBI Taxonomy" id="2283094"/>
    <lineage>
        <taxon>Bacteria</taxon>
        <taxon>Pseudomonadati</taxon>
        <taxon>Acidobacteriota</taxon>
        <taxon>Blastocatellia</taxon>
        <taxon>Blastocatellales</taxon>
        <taxon>Pyrinomonadaceae</taxon>
        <taxon>environmental samples</taxon>
    </lineage>
</organism>
<reference evidence="3" key="1">
    <citation type="submission" date="2020-02" db="EMBL/GenBank/DDBJ databases">
        <authorList>
            <person name="Meier V. D."/>
        </authorList>
    </citation>
    <scope>NUCLEOTIDE SEQUENCE</scope>
    <source>
        <strain evidence="3">AVDCRST_MAG74</strain>
    </source>
</reference>
<dbReference type="InterPro" id="IPR047650">
    <property type="entry name" value="Transpos_IS110"/>
</dbReference>
<evidence type="ECO:0000259" key="1">
    <source>
        <dbReference type="Pfam" id="PF01548"/>
    </source>
</evidence>
<name>A0A6J4Q1X6_9BACT</name>
<evidence type="ECO:0000313" key="3">
    <source>
        <dbReference type="EMBL" id="CAA9430735.1"/>
    </source>
</evidence>
<dbReference type="InterPro" id="IPR002525">
    <property type="entry name" value="Transp_IS110-like_N"/>
</dbReference>
<dbReference type="InterPro" id="IPR003346">
    <property type="entry name" value="Transposase_20"/>
</dbReference>
<evidence type="ECO:0000259" key="2">
    <source>
        <dbReference type="Pfam" id="PF02371"/>
    </source>
</evidence>
<proteinExistence type="predicted"/>
<accession>A0A6J4Q1X6</accession>
<feature type="domain" description="Transposase IS110-like N-terminal" evidence="1">
    <location>
        <begin position="11"/>
        <end position="157"/>
    </location>
</feature>
<dbReference type="GO" id="GO:0004803">
    <property type="term" value="F:transposase activity"/>
    <property type="evidence" value="ECO:0007669"/>
    <property type="project" value="InterPro"/>
</dbReference>
<dbReference type="PANTHER" id="PTHR33055:SF3">
    <property type="entry name" value="PUTATIVE TRANSPOSASE FOR IS117-RELATED"/>
    <property type="match status" value="1"/>
</dbReference>
<dbReference type="AlphaFoldDB" id="A0A6J4Q1X6"/>
<feature type="domain" description="Transposase IS116/IS110/IS902 C-terminal" evidence="2">
    <location>
        <begin position="201"/>
        <end position="281"/>
    </location>
</feature>
<dbReference type="EMBL" id="CADCUR010000304">
    <property type="protein sequence ID" value="CAA9430735.1"/>
    <property type="molecule type" value="Genomic_DNA"/>
</dbReference>
<dbReference type="GO" id="GO:0003677">
    <property type="term" value="F:DNA binding"/>
    <property type="evidence" value="ECO:0007669"/>
    <property type="project" value="InterPro"/>
</dbReference>